<proteinExistence type="predicted"/>
<dbReference type="AlphaFoldDB" id="A0A150WDK7"/>
<evidence type="ECO:0000259" key="1">
    <source>
        <dbReference type="Pfam" id="PF14237"/>
    </source>
</evidence>
<evidence type="ECO:0000313" key="3">
    <source>
        <dbReference type="Proteomes" id="UP000075391"/>
    </source>
</evidence>
<reference evidence="2 3" key="1">
    <citation type="submission" date="2016-03" db="EMBL/GenBank/DDBJ databases">
        <authorList>
            <person name="Ploux O."/>
        </authorList>
    </citation>
    <scope>NUCLEOTIDE SEQUENCE [LARGE SCALE GENOMIC DNA]</scope>
    <source>
        <strain evidence="2 3">BER2</strain>
    </source>
</reference>
<comment type="caution">
    <text evidence="2">The sequence shown here is derived from an EMBL/GenBank/DDBJ whole genome shotgun (WGS) entry which is preliminary data.</text>
</comment>
<dbReference type="Pfam" id="PF14237">
    <property type="entry name" value="GYF_2"/>
    <property type="match status" value="2"/>
</dbReference>
<dbReference type="Proteomes" id="UP000075391">
    <property type="component" value="Unassembled WGS sequence"/>
</dbReference>
<organism evidence="2 3">
    <name type="scientific">Bdellovibrio bacteriovorus</name>
    <dbReference type="NCBI Taxonomy" id="959"/>
    <lineage>
        <taxon>Bacteria</taxon>
        <taxon>Pseudomonadati</taxon>
        <taxon>Bdellovibrionota</taxon>
        <taxon>Bdellovibrionia</taxon>
        <taxon>Bdellovibrionales</taxon>
        <taxon>Pseudobdellovibrionaceae</taxon>
        <taxon>Bdellovibrio</taxon>
    </lineage>
</organism>
<dbReference type="RefSeq" id="WP_063244526.1">
    <property type="nucleotide sequence ID" value="NZ_LUKF01000017.1"/>
</dbReference>
<dbReference type="OrthoDB" id="5293768at2"/>
<protein>
    <recommendedName>
        <fullName evidence="1">GYF domain-containing protein</fullName>
    </recommendedName>
</protein>
<name>A0A150WDK7_BDEBC</name>
<gene>
    <name evidence="2" type="ORF">AZI85_09385</name>
</gene>
<dbReference type="EMBL" id="LUKF01000017">
    <property type="protein sequence ID" value="KYG61154.1"/>
    <property type="molecule type" value="Genomic_DNA"/>
</dbReference>
<feature type="domain" description="GYF" evidence="1">
    <location>
        <begin position="6"/>
        <end position="55"/>
    </location>
</feature>
<dbReference type="InterPro" id="IPR025640">
    <property type="entry name" value="GYF_2"/>
</dbReference>
<feature type="domain" description="GYF" evidence="1">
    <location>
        <begin position="92"/>
        <end position="134"/>
    </location>
</feature>
<accession>A0A150WDK7</accession>
<sequence>MKSNSWFYNKDLKPQGPLSLQEMRALIHRGDVGPYDLVCNDSLGEWKAACEFAEFERSLFPAVQVFRPGQDVIEDEKEWVLLSSSESGKSLVQEGPYSVRELRAMLTAKKVQGEQYIWKSGLSGWCKLQDRPEFSGLV</sequence>
<evidence type="ECO:0000313" key="2">
    <source>
        <dbReference type="EMBL" id="KYG61154.1"/>
    </source>
</evidence>